<dbReference type="InterPro" id="IPR006818">
    <property type="entry name" value="ASF1-like"/>
</dbReference>
<evidence type="ECO:0000313" key="3">
    <source>
        <dbReference type="Proteomes" id="UP000693970"/>
    </source>
</evidence>
<dbReference type="AlphaFoldDB" id="A0A9K3LTM4"/>
<sequence length="272" mass="28767">MALVNVVNMVVLDNPTTFTSPFQFEITFECLQELDDDLEWKVLYVGSAQDASRDQILDEILVGPVPVGVNKFVLQADAPDPSKLAPEDLLGVTVVLVTCSYKEREFVRVGYYVNNEYHDPDAPPPPPPPTDGSEPPPPPPLPNPVPLEHIQRQILADKPRVTKFPISWGDETTATGENNGMTVAGAQSPTPMLRGGVEMNHGGSAVPSAAAAATGAPPVGLYTANTVTPPGPFSLPSQESSGVVFMQEESNLEHSHFGGSGGGGGGVQTMTE</sequence>
<proteinExistence type="predicted"/>
<reference evidence="2" key="2">
    <citation type="submission" date="2021-04" db="EMBL/GenBank/DDBJ databases">
        <authorList>
            <person name="Podell S."/>
        </authorList>
    </citation>
    <scope>NUCLEOTIDE SEQUENCE</scope>
    <source>
        <strain evidence="2">Hildebrandi</strain>
    </source>
</reference>
<accession>A0A9K3LTM4</accession>
<comment type="caution">
    <text evidence="2">The sequence shown here is derived from an EMBL/GenBank/DDBJ whole genome shotgun (WGS) entry which is preliminary data.</text>
</comment>
<dbReference type="PANTHER" id="PTHR12040">
    <property type="entry name" value="ANTI-SILENCING PROTEIN 1"/>
    <property type="match status" value="1"/>
</dbReference>
<dbReference type="PANTHER" id="PTHR12040:SF0">
    <property type="entry name" value="HISTONE CHAPERONE ASF1"/>
    <property type="match status" value="1"/>
</dbReference>
<protein>
    <submittedName>
        <fullName evidence="2">ASF1 like histone chaperone</fullName>
    </submittedName>
</protein>
<dbReference type="GO" id="GO:0042393">
    <property type="term" value="F:histone binding"/>
    <property type="evidence" value="ECO:0007669"/>
    <property type="project" value="TreeGrafter"/>
</dbReference>
<dbReference type="GO" id="GO:0006335">
    <property type="term" value="P:DNA replication-dependent chromatin assembly"/>
    <property type="evidence" value="ECO:0007669"/>
    <property type="project" value="TreeGrafter"/>
</dbReference>
<gene>
    <name evidence="2" type="ORF">IV203_030710</name>
</gene>
<organism evidence="2 3">
    <name type="scientific">Nitzschia inconspicua</name>
    <dbReference type="NCBI Taxonomy" id="303405"/>
    <lineage>
        <taxon>Eukaryota</taxon>
        <taxon>Sar</taxon>
        <taxon>Stramenopiles</taxon>
        <taxon>Ochrophyta</taxon>
        <taxon>Bacillariophyta</taxon>
        <taxon>Bacillariophyceae</taxon>
        <taxon>Bacillariophycidae</taxon>
        <taxon>Bacillariales</taxon>
        <taxon>Bacillariaceae</taxon>
        <taxon>Nitzschia</taxon>
    </lineage>
</organism>
<reference evidence="2" key="1">
    <citation type="journal article" date="2021" name="Sci. Rep.">
        <title>Diploid genomic architecture of Nitzschia inconspicua, an elite biomass production diatom.</title>
        <authorList>
            <person name="Oliver A."/>
            <person name="Podell S."/>
            <person name="Pinowska A."/>
            <person name="Traller J.C."/>
            <person name="Smith S.R."/>
            <person name="McClure R."/>
            <person name="Beliaev A."/>
            <person name="Bohutskyi P."/>
            <person name="Hill E.A."/>
            <person name="Rabines A."/>
            <person name="Zheng H."/>
            <person name="Allen L.Z."/>
            <person name="Kuo A."/>
            <person name="Grigoriev I.V."/>
            <person name="Allen A.E."/>
            <person name="Hazlebeck D."/>
            <person name="Allen E.E."/>
        </authorList>
    </citation>
    <scope>NUCLEOTIDE SEQUENCE</scope>
    <source>
        <strain evidence="2">Hildebrandi</strain>
    </source>
</reference>
<name>A0A9K3LTM4_9STRA</name>
<dbReference type="Pfam" id="PF04729">
    <property type="entry name" value="ASF1_hist_chap"/>
    <property type="match status" value="1"/>
</dbReference>
<feature type="region of interest" description="Disordered" evidence="1">
    <location>
        <begin position="251"/>
        <end position="272"/>
    </location>
</feature>
<dbReference type="EMBL" id="JAGRRH010000006">
    <property type="protein sequence ID" value="KAG7367967.1"/>
    <property type="molecule type" value="Genomic_DNA"/>
</dbReference>
<evidence type="ECO:0000256" key="1">
    <source>
        <dbReference type="SAM" id="MobiDB-lite"/>
    </source>
</evidence>
<dbReference type="Proteomes" id="UP000693970">
    <property type="component" value="Unassembled WGS sequence"/>
</dbReference>
<dbReference type="GO" id="GO:0005634">
    <property type="term" value="C:nucleus"/>
    <property type="evidence" value="ECO:0007669"/>
    <property type="project" value="InterPro"/>
</dbReference>
<dbReference type="GO" id="GO:0000785">
    <property type="term" value="C:chromatin"/>
    <property type="evidence" value="ECO:0007669"/>
    <property type="project" value="TreeGrafter"/>
</dbReference>
<feature type="compositionally biased region" description="Pro residues" evidence="1">
    <location>
        <begin position="122"/>
        <end position="145"/>
    </location>
</feature>
<keyword evidence="3" id="KW-1185">Reference proteome</keyword>
<feature type="compositionally biased region" description="Gly residues" evidence="1">
    <location>
        <begin position="258"/>
        <end position="272"/>
    </location>
</feature>
<dbReference type="OrthoDB" id="29755at2759"/>
<feature type="region of interest" description="Disordered" evidence="1">
    <location>
        <begin position="117"/>
        <end position="146"/>
    </location>
</feature>
<evidence type="ECO:0000313" key="2">
    <source>
        <dbReference type="EMBL" id="KAG7367967.1"/>
    </source>
</evidence>